<feature type="transmembrane region" description="Helical" evidence="9">
    <location>
        <begin position="438"/>
        <end position="462"/>
    </location>
</feature>
<feature type="domain" description="ABC transporter" evidence="10">
    <location>
        <begin position="8"/>
        <end position="257"/>
    </location>
</feature>
<evidence type="ECO:0000256" key="1">
    <source>
        <dbReference type="ARBA" id="ARBA00004141"/>
    </source>
</evidence>
<dbReference type="Pfam" id="PF00005">
    <property type="entry name" value="ABC_tran"/>
    <property type="match status" value="1"/>
</dbReference>
<keyword evidence="8 9" id="KW-0472">Membrane</keyword>
<dbReference type="GO" id="GO:0005524">
    <property type="term" value="F:ATP binding"/>
    <property type="evidence" value="ECO:0007669"/>
    <property type="project" value="UniProtKB-KW"/>
</dbReference>
<feature type="transmembrane region" description="Helical" evidence="9">
    <location>
        <begin position="614"/>
        <end position="636"/>
    </location>
</feature>
<dbReference type="InterPro" id="IPR050352">
    <property type="entry name" value="ABCG_transporters"/>
</dbReference>
<feature type="transmembrane region" description="Helical" evidence="9">
    <location>
        <begin position="503"/>
        <end position="524"/>
    </location>
</feature>
<evidence type="ECO:0000256" key="4">
    <source>
        <dbReference type="ARBA" id="ARBA00022692"/>
    </source>
</evidence>
<evidence type="ECO:0000256" key="2">
    <source>
        <dbReference type="ARBA" id="ARBA00005814"/>
    </source>
</evidence>
<dbReference type="SUPFAM" id="SSF52540">
    <property type="entry name" value="P-loop containing nucleoside triphosphate hydrolases"/>
    <property type="match status" value="1"/>
</dbReference>
<organism evidence="11">
    <name type="scientific">Laodelphax striatellus</name>
    <name type="common">Small brown planthopper</name>
    <name type="synonym">Delphax striatella</name>
    <dbReference type="NCBI Taxonomy" id="195883"/>
    <lineage>
        <taxon>Eukaryota</taxon>
        <taxon>Metazoa</taxon>
        <taxon>Ecdysozoa</taxon>
        <taxon>Arthropoda</taxon>
        <taxon>Hexapoda</taxon>
        <taxon>Insecta</taxon>
        <taxon>Pterygota</taxon>
        <taxon>Neoptera</taxon>
        <taxon>Paraneoptera</taxon>
        <taxon>Hemiptera</taxon>
        <taxon>Auchenorrhyncha</taxon>
        <taxon>Fulgoroidea</taxon>
        <taxon>Delphacidae</taxon>
        <taxon>Criomorphinae</taxon>
        <taxon>Laodelphax</taxon>
    </lineage>
</organism>
<proteinExistence type="evidence at transcript level"/>
<keyword evidence="7 9" id="KW-1133">Transmembrane helix</keyword>
<comment type="similarity">
    <text evidence="2">Belongs to the ABC transporter superfamily. ABCG family. Eye pigment precursor importer (TC 3.A.1.204) subfamily.</text>
</comment>
<dbReference type="GO" id="GO:0016887">
    <property type="term" value="F:ATP hydrolysis activity"/>
    <property type="evidence" value="ECO:0007669"/>
    <property type="project" value="InterPro"/>
</dbReference>
<sequence>MIGNDYSLELCNIFHTGQVEPGSCLQRIFGSVQTGLILKDVSLEVRAGEVLAVLGSKGSGKRALLEVISRRSRGPTRGQILLDGAPMTLSLYQKNCGYVSHRVDLIPSLNVEQTLHYAANLTIGSQVSRYVRSSRVRQVLADLALSQVARRSVASLTLSEYRRLAIGIQLVKDPVLLLLDEPTANLDPLSTYLIVSMLSSHARRRGRAVVLTMEKPRSDVFPFLDRAAYLCLGDLVYAGPTRLMLEYFRAIGFPCPDLENPLMYYLCLSTVDRRSRERFIESNTQIIALVEKFKLEGGPYRKSSAGGGGAGHVLLGTGESPPSHKMPLTTLGKPGTLQLGFTLYQRLLASTFNLSAIAAQHLFLHLALFPLICTLLWFFYRDIKHQDGPFTFQSLNGFLLNCLLSSCACAIVKTACTFPIHRTRYYQEAHEGLYSGPLFLLSFNLYSLPFSILTVAIGSRILFEATGMTSSTDWFFFAAIICSCYLLAEQQTIAILMIIKGSFIAAVTSLYLSTIFIVLSSGALRSYASLPEWLLYLTYASQTRYSGAFLSRQLFGSVYTALPPNCTARLPVNDAFLCRYKDSTAYLAERYSRGGSVFNINDMLDSDFNLSFSYAFPVAFVLLNCILYLIPLPSFIKAKFRD</sequence>
<evidence type="ECO:0000256" key="9">
    <source>
        <dbReference type="SAM" id="Phobius"/>
    </source>
</evidence>
<keyword evidence="6 11" id="KW-0067">ATP-binding</keyword>
<reference evidence="11" key="1">
    <citation type="submission" date="2014-05" db="EMBL/GenBank/DDBJ databases">
        <authorList>
            <person name="Chronopoulou M."/>
        </authorList>
    </citation>
    <scope>NUCLEOTIDE SEQUENCE</scope>
    <source>
        <strain evidence="11">Jiangsu</strain>
    </source>
</reference>
<dbReference type="Pfam" id="PF01061">
    <property type="entry name" value="ABC2_membrane"/>
    <property type="match status" value="1"/>
</dbReference>
<feature type="transmembrane region" description="Helical" evidence="9">
    <location>
        <begin position="474"/>
        <end position="496"/>
    </location>
</feature>
<dbReference type="Gene3D" id="3.40.50.300">
    <property type="entry name" value="P-loop containing nucleotide triphosphate hydrolases"/>
    <property type="match status" value="1"/>
</dbReference>
<dbReference type="GO" id="GO:0140359">
    <property type="term" value="F:ABC-type transporter activity"/>
    <property type="evidence" value="ECO:0007669"/>
    <property type="project" value="InterPro"/>
</dbReference>
<dbReference type="InterPro" id="IPR027417">
    <property type="entry name" value="P-loop_NTPase"/>
</dbReference>
<dbReference type="InterPro" id="IPR003439">
    <property type="entry name" value="ABC_transporter-like_ATP-bd"/>
</dbReference>
<evidence type="ECO:0000313" key="11">
    <source>
        <dbReference type="EMBL" id="AIO05330.1"/>
    </source>
</evidence>
<keyword evidence="3" id="KW-0813">Transport</keyword>
<dbReference type="PANTHER" id="PTHR48041">
    <property type="entry name" value="ABC TRANSPORTER G FAMILY MEMBER 28"/>
    <property type="match status" value="1"/>
</dbReference>
<dbReference type="EMBL" id="KJ863734">
    <property type="protein sequence ID" value="AIO05330.1"/>
    <property type="molecule type" value="mRNA"/>
</dbReference>
<feature type="transmembrane region" description="Helical" evidence="9">
    <location>
        <begin position="354"/>
        <end position="378"/>
    </location>
</feature>
<dbReference type="FunFam" id="3.40.50.300:FF:001473">
    <property type="entry name" value="ATP-binding cassette transporter"/>
    <property type="match status" value="1"/>
</dbReference>
<keyword evidence="4 9" id="KW-0812">Transmembrane</keyword>
<evidence type="ECO:0000256" key="5">
    <source>
        <dbReference type="ARBA" id="ARBA00022741"/>
    </source>
</evidence>
<protein>
    <submittedName>
        <fullName evidence="11">ATP-binding cassette transporter sub-family G member 10</fullName>
    </submittedName>
</protein>
<keyword evidence="5" id="KW-0547">Nucleotide-binding</keyword>
<dbReference type="InterPro" id="IPR013525">
    <property type="entry name" value="ABC2_TM"/>
</dbReference>
<dbReference type="InterPro" id="IPR003593">
    <property type="entry name" value="AAA+_ATPase"/>
</dbReference>
<dbReference type="AlphaFoldDB" id="A0A1C8C9L4"/>
<name>A0A1C8C9L4_LAOST</name>
<dbReference type="PANTHER" id="PTHR48041:SF113">
    <property type="entry name" value="ATP-BINDING CASSETTE SUB-FAMILY G MEMBER 5"/>
    <property type="match status" value="1"/>
</dbReference>
<comment type="subcellular location">
    <subcellularLocation>
        <location evidence="1">Membrane</location>
        <topology evidence="1">Multi-pass membrane protein</topology>
    </subcellularLocation>
</comment>
<gene>
    <name evidence="11" type="primary">ABCG10</name>
</gene>
<accession>A0A1C8C9L4</accession>
<dbReference type="SMART" id="SM00382">
    <property type="entry name" value="AAA"/>
    <property type="match status" value="1"/>
</dbReference>
<evidence type="ECO:0000259" key="10">
    <source>
        <dbReference type="PROSITE" id="PS50893"/>
    </source>
</evidence>
<evidence type="ECO:0000256" key="3">
    <source>
        <dbReference type="ARBA" id="ARBA00022448"/>
    </source>
</evidence>
<evidence type="ECO:0000256" key="8">
    <source>
        <dbReference type="ARBA" id="ARBA00023136"/>
    </source>
</evidence>
<dbReference type="GO" id="GO:0043190">
    <property type="term" value="C:ATP-binding cassette (ABC) transporter complex"/>
    <property type="evidence" value="ECO:0007669"/>
    <property type="project" value="TreeGrafter"/>
</dbReference>
<dbReference type="PROSITE" id="PS50893">
    <property type="entry name" value="ABC_TRANSPORTER_2"/>
    <property type="match status" value="1"/>
</dbReference>
<evidence type="ECO:0000256" key="7">
    <source>
        <dbReference type="ARBA" id="ARBA00022989"/>
    </source>
</evidence>
<evidence type="ECO:0000256" key="6">
    <source>
        <dbReference type="ARBA" id="ARBA00022840"/>
    </source>
</evidence>